<proteinExistence type="predicted"/>
<accession>X1R9H6</accession>
<protein>
    <recommendedName>
        <fullName evidence="2">PilZ domain-containing protein</fullName>
    </recommendedName>
</protein>
<dbReference type="AlphaFoldDB" id="X1R9H6"/>
<evidence type="ECO:0008006" key="2">
    <source>
        <dbReference type="Google" id="ProtNLM"/>
    </source>
</evidence>
<gene>
    <name evidence="1" type="ORF">S12H4_22637</name>
</gene>
<organism evidence="1">
    <name type="scientific">marine sediment metagenome</name>
    <dbReference type="NCBI Taxonomy" id="412755"/>
    <lineage>
        <taxon>unclassified sequences</taxon>
        <taxon>metagenomes</taxon>
        <taxon>ecological metagenomes</taxon>
    </lineage>
</organism>
<sequence>MSNSPERRKEKRLSYNWPVWFAEDYNDILTQGQMVDISSDSAMFTCYADGCPRHGDRITARFSVPRYGQDESFDLENFIRSGQVCRVEELSRFVRRVALQFAEPLPFKPGEIADTESLEVDVDEKLEPIETIALVEEANERLETVEAEAFAEDINSDIEPVETELITDDVDEDFESAQI</sequence>
<dbReference type="EMBL" id="BARW01011844">
    <property type="protein sequence ID" value="GAI77387.1"/>
    <property type="molecule type" value="Genomic_DNA"/>
</dbReference>
<reference evidence="1" key="1">
    <citation type="journal article" date="2014" name="Front. Microbiol.">
        <title>High frequency of phylogenetically diverse reductive dehalogenase-homologous genes in deep subseafloor sedimentary metagenomes.</title>
        <authorList>
            <person name="Kawai M."/>
            <person name="Futagami T."/>
            <person name="Toyoda A."/>
            <person name="Takaki Y."/>
            <person name="Nishi S."/>
            <person name="Hori S."/>
            <person name="Arai W."/>
            <person name="Tsubouchi T."/>
            <person name="Morono Y."/>
            <person name="Uchiyama I."/>
            <person name="Ito T."/>
            <person name="Fujiyama A."/>
            <person name="Inagaki F."/>
            <person name="Takami H."/>
        </authorList>
    </citation>
    <scope>NUCLEOTIDE SEQUENCE</scope>
    <source>
        <strain evidence="1">Expedition CK06-06</strain>
    </source>
</reference>
<comment type="caution">
    <text evidence="1">The sequence shown here is derived from an EMBL/GenBank/DDBJ whole genome shotgun (WGS) entry which is preliminary data.</text>
</comment>
<name>X1R9H6_9ZZZZ</name>
<evidence type="ECO:0000313" key="1">
    <source>
        <dbReference type="EMBL" id="GAI77387.1"/>
    </source>
</evidence>